<comment type="similarity">
    <text evidence="2">Belongs to the GMC oxidoreductase family.</text>
</comment>
<accession>A0A381RYV3</accession>
<keyword evidence="4" id="KW-0274">FAD</keyword>
<proteinExistence type="inferred from homology"/>
<evidence type="ECO:0008006" key="8">
    <source>
        <dbReference type="Google" id="ProtNLM"/>
    </source>
</evidence>
<dbReference type="PANTHER" id="PTHR11552">
    <property type="entry name" value="GLUCOSE-METHANOL-CHOLINE GMC OXIDOREDUCTASE"/>
    <property type="match status" value="1"/>
</dbReference>
<feature type="domain" description="Glucose-methanol-choline oxidoreductase C-terminal" evidence="6">
    <location>
        <begin position="383"/>
        <end position="518"/>
    </location>
</feature>
<evidence type="ECO:0000259" key="5">
    <source>
        <dbReference type="Pfam" id="PF00732"/>
    </source>
</evidence>
<dbReference type="GO" id="GO:0050660">
    <property type="term" value="F:flavin adenine dinucleotide binding"/>
    <property type="evidence" value="ECO:0007669"/>
    <property type="project" value="InterPro"/>
</dbReference>
<evidence type="ECO:0000256" key="1">
    <source>
        <dbReference type="ARBA" id="ARBA00001974"/>
    </source>
</evidence>
<dbReference type="InterPro" id="IPR036188">
    <property type="entry name" value="FAD/NAD-bd_sf"/>
</dbReference>
<evidence type="ECO:0000313" key="7">
    <source>
        <dbReference type="EMBL" id="SUZ97035.1"/>
    </source>
</evidence>
<evidence type="ECO:0000259" key="6">
    <source>
        <dbReference type="Pfam" id="PF05199"/>
    </source>
</evidence>
<dbReference type="GO" id="GO:0016614">
    <property type="term" value="F:oxidoreductase activity, acting on CH-OH group of donors"/>
    <property type="evidence" value="ECO:0007669"/>
    <property type="project" value="InterPro"/>
</dbReference>
<dbReference type="SUPFAM" id="SSF54373">
    <property type="entry name" value="FAD-linked reductases, C-terminal domain"/>
    <property type="match status" value="1"/>
</dbReference>
<evidence type="ECO:0000256" key="3">
    <source>
        <dbReference type="ARBA" id="ARBA00022630"/>
    </source>
</evidence>
<name>A0A381RYV3_9ZZZZ</name>
<dbReference type="Gene3D" id="3.30.410.40">
    <property type="match status" value="1"/>
</dbReference>
<evidence type="ECO:0000256" key="4">
    <source>
        <dbReference type="ARBA" id="ARBA00022827"/>
    </source>
</evidence>
<feature type="domain" description="Glucose-methanol-choline oxidoreductase N-terminal" evidence="5">
    <location>
        <begin position="3"/>
        <end position="302"/>
    </location>
</feature>
<dbReference type="InterPro" id="IPR012132">
    <property type="entry name" value="GMC_OxRdtase"/>
</dbReference>
<dbReference type="Pfam" id="PF05199">
    <property type="entry name" value="GMC_oxred_C"/>
    <property type="match status" value="1"/>
</dbReference>
<evidence type="ECO:0000256" key="2">
    <source>
        <dbReference type="ARBA" id="ARBA00010790"/>
    </source>
</evidence>
<dbReference type="AlphaFoldDB" id="A0A381RYV3"/>
<organism evidence="7">
    <name type="scientific">marine metagenome</name>
    <dbReference type="NCBI Taxonomy" id="408172"/>
    <lineage>
        <taxon>unclassified sequences</taxon>
        <taxon>metagenomes</taxon>
        <taxon>ecological metagenomes</taxon>
    </lineage>
</organism>
<dbReference type="PIRSF" id="PIRSF000137">
    <property type="entry name" value="Alcohol_oxidase"/>
    <property type="match status" value="1"/>
</dbReference>
<dbReference type="SUPFAM" id="SSF51905">
    <property type="entry name" value="FAD/NAD(P)-binding domain"/>
    <property type="match status" value="1"/>
</dbReference>
<protein>
    <recommendedName>
        <fullName evidence="8">Glucose-methanol-choline oxidoreductase N-terminal domain-containing protein</fullName>
    </recommendedName>
</protein>
<sequence length="529" mass="58269">MKYDYLVIGAGSAGAIVASRLSEDPESSVLLLEGGPDYPIFEDLPEDIKYGYATGTDLAVSDEHDWGYTATVNNQSETGNRMIRLPRGKLTGGTSSINGQIFLRGLTHDFESWSENGLHNWDYQKVLPYFRKLETDLDFHGDFHGTDGPIAAKRFPRDQWTAPQEGFYQACIDRDFGKATDFNLPDATGVGALPCNNPNGIRVSTSLGYLTQSRHRMNFTLRSNCTVTRLIVDKNRISAVEVESGGDIFRVEAETVILSAGSLANPKILMLSGIGPQDNLMSFGIKPLINLEGVGKNLQDHPQNFVLAKVKNLESLDTKSPRLQVGLRYTSQDSTLTDDMMMWMGSYAVSGDYRDILPLRDSHSRAQAQLTGIQITISLYLGTSKGSVVLKSANPEDKPMVNLNLLATESDVNKMEEGVRLASEIMDSSYLEDIVDFRTSPTNNILGDKNKFHEWLRSTTTTGNHLTSTCSMGKSSDKFAVVDEDCRVFGVDNLYIADASIMPDTVRANTNVTTMMIGERLSAFLKGSE</sequence>
<comment type="cofactor">
    <cofactor evidence="1">
        <name>FAD</name>
        <dbReference type="ChEBI" id="CHEBI:57692"/>
    </cofactor>
</comment>
<dbReference type="InterPro" id="IPR000172">
    <property type="entry name" value="GMC_OxRdtase_N"/>
</dbReference>
<reference evidence="7" key="1">
    <citation type="submission" date="2018-05" db="EMBL/GenBank/DDBJ databases">
        <authorList>
            <person name="Lanie J.A."/>
            <person name="Ng W.-L."/>
            <person name="Kazmierczak K.M."/>
            <person name="Andrzejewski T.M."/>
            <person name="Davidsen T.M."/>
            <person name="Wayne K.J."/>
            <person name="Tettelin H."/>
            <person name="Glass J.I."/>
            <person name="Rusch D."/>
            <person name="Podicherti R."/>
            <person name="Tsui H.-C.T."/>
            <person name="Winkler M.E."/>
        </authorList>
    </citation>
    <scope>NUCLEOTIDE SEQUENCE</scope>
</reference>
<dbReference type="Pfam" id="PF00732">
    <property type="entry name" value="GMC_oxred_N"/>
    <property type="match status" value="1"/>
</dbReference>
<dbReference type="PANTHER" id="PTHR11552:SF147">
    <property type="entry name" value="CHOLINE DEHYDROGENASE, MITOCHONDRIAL"/>
    <property type="match status" value="1"/>
</dbReference>
<gene>
    <name evidence="7" type="ORF">METZ01_LOCUS49889</name>
</gene>
<dbReference type="InterPro" id="IPR007867">
    <property type="entry name" value="GMC_OxRtase_C"/>
</dbReference>
<dbReference type="Gene3D" id="3.50.50.60">
    <property type="entry name" value="FAD/NAD(P)-binding domain"/>
    <property type="match status" value="1"/>
</dbReference>
<dbReference type="EMBL" id="UINC01002471">
    <property type="protein sequence ID" value="SUZ97035.1"/>
    <property type="molecule type" value="Genomic_DNA"/>
</dbReference>
<keyword evidence="3" id="KW-0285">Flavoprotein</keyword>